<dbReference type="EMBL" id="FSQW01000002">
    <property type="protein sequence ID" value="SIN95967.1"/>
    <property type="molecule type" value="Genomic_DNA"/>
</dbReference>
<protein>
    <submittedName>
        <fullName evidence="2">TPR repeat-containing protein</fullName>
    </submittedName>
</protein>
<dbReference type="Proteomes" id="UP000185192">
    <property type="component" value="Unassembled WGS sequence"/>
</dbReference>
<dbReference type="SMART" id="SM00028">
    <property type="entry name" value="TPR"/>
    <property type="match status" value="5"/>
</dbReference>
<reference evidence="3" key="1">
    <citation type="submission" date="2016-11" db="EMBL/GenBank/DDBJ databases">
        <authorList>
            <person name="Varghese N."/>
            <person name="Submissions S."/>
        </authorList>
    </citation>
    <scope>NUCLEOTIDE SEQUENCE [LARGE SCALE GENOMIC DNA]</scope>
    <source>
        <strain evidence="3">DSM 22363</strain>
    </source>
</reference>
<organism evidence="2 3">
    <name type="scientific">Parasphingorhabdus marina DSM 22363</name>
    <dbReference type="NCBI Taxonomy" id="1123272"/>
    <lineage>
        <taxon>Bacteria</taxon>
        <taxon>Pseudomonadati</taxon>
        <taxon>Pseudomonadota</taxon>
        <taxon>Alphaproteobacteria</taxon>
        <taxon>Sphingomonadales</taxon>
        <taxon>Sphingomonadaceae</taxon>
        <taxon>Parasphingorhabdus</taxon>
    </lineage>
</organism>
<dbReference type="PANTHER" id="PTHR12558:SF13">
    <property type="entry name" value="CELL DIVISION CYCLE PROTEIN 27 HOMOLOG"/>
    <property type="match status" value="1"/>
</dbReference>
<evidence type="ECO:0000256" key="1">
    <source>
        <dbReference type="PROSITE-ProRule" id="PRU00339"/>
    </source>
</evidence>
<evidence type="ECO:0000313" key="2">
    <source>
        <dbReference type="EMBL" id="SIN95967.1"/>
    </source>
</evidence>
<name>A0A1N6FL15_9SPHN</name>
<keyword evidence="3" id="KW-1185">Reference proteome</keyword>
<dbReference type="Pfam" id="PF13432">
    <property type="entry name" value="TPR_16"/>
    <property type="match status" value="1"/>
</dbReference>
<feature type="repeat" description="TPR" evidence="1">
    <location>
        <begin position="474"/>
        <end position="507"/>
    </location>
</feature>
<dbReference type="PANTHER" id="PTHR12558">
    <property type="entry name" value="CELL DIVISION CYCLE 16,23,27"/>
    <property type="match status" value="1"/>
</dbReference>
<dbReference type="InterPro" id="IPR011990">
    <property type="entry name" value="TPR-like_helical_dom_sf"/>
</dbReference>
<dbReference type="Pfam" id="PF13414">
    <property type="entry name" value="TPR_11"/>
    <property type="match status" value="1"/>
</dbReference>
<dbReference type="AlphaFoldDB" id="A0A1N6FL15"/>
<dbReference type="PROSITE" id="PS50005">
    <property type="entry name" value="TPR"/>
    <property type="match status" value="1"/>
</dbReference>
<evidence type="ECO:0000313" key="3">
    <source>
        <dbReference type="Proteomes" id="UP000185192"/>
    </source>
</evidence>
<accession>A0A1N6FL15</accession>
<dbReference type="STRING" id="1123272.SAMN02745824_2439"/>
<dbReference type="Gene3D" id="1.25.40.10">
    <property type="entry name" value="Tetratricopeptide repeat domain"/>
    <property type="match status" value="2"/>
</dbReference>
<proteinExistence type="predicted"/>
<keyword evidence="1" id="KW-0802">TPR repeat</keyword>
<gene>
    <name evidence="2" type="ORF">SAMN02745824_2439</name>
</gene>
<dbReference type="SUPFAM" id="SSF48452">
    <property type="entry name" value="TPR-like"/>
    <property type="match status" value="2"/>
</dbReference>
<dbReference type="InterPro" id="IPR019734">
    <property type="entry name" value="TPR_rpt"/>
</dbReference>
<sequence length="561" mass="62202">MEEVPTIRICSLLAAATLLATSGQPVLAKRTENAAALSRFAEARLAELSEDNDTAVEIYREKLKAQPQNLLIARKAFAKAIETGDFDLALSAVRIIDANGSIDAEMPLVLFADAFESRDWRRAGVALKRLEELGNFGFLSPPLQAWTNLAVNRKSPLDLKAVKDNRTARYYLQEQTILHLLARKEHARVRPLIDEIVEQNEARMAPVRVIAARHFLSVGMVDYARAILRFSGTSTESRLLNQIENGTARRNARAVNFEAGAAFTLQRLANDLGSQQAPFLALVSAQMADRIDEDTDYGHLVLARRYSDAGATELAFDEFAEIGPDSPYRLIALNANLAGLIEQDKFNLAISLVQDAIADDPDYPQLHLLKGQVLQMDQSYMEAAAAFKQAVTLAEQQGAKRSVLANYWLSLGGAQEQAGIWPQGLESLKKANELQPRSPTILNYLGYAQLERRENTEEAVAAIKEAFELRSTSPAITDSLGWAYFLTGEHEKAVKYLERALAGEPQDPTINEHLGDAYWTVGRKYEARYAWQSAKLFADKEDQDRLAKKIDLGLMAELVSP</sequence>